<feature type="compositionally biased region" description="Basic and acidic residues" evidence="1">
    <location>
        <begin position="23"/>
        <end position="52"/>
    </location>
</feature>
<evidence type="ECO:0000313" key="2">
    <source>
        <dbReference type="EMBL" id="KKM85677.1"/>
    </source>
</evidence>
<name>A0A0F9NWM4_9ZZZZ</name>
<feature type="region of interest" description="Disordered" evidence="1">
    <location>
        <begin position="1"/>
        <end position="68"/>
    </location>
</feature>
<comment type="caution">
    <text evidence="2">The sequence shown here is derived from an EMBL/GenBank/DDBJ whole genome shotgun (WGS) entry which is preliminary data.</text>
</comment>
<accession>A0A0F9NWM4</accession>
<evidence type="ECO:0000256" key="1">
    <source>
        <dbReference type="SAM" id="MobiDB-lite"/>
    </source>
</evidence>
<organism evidence="2">
    <name type="scientific">marine sediment metagenome</name>
    <dbReference type="NCBI Taxonomy" id="412755"/>
    <lineage>
        <taxon>unclassified sequences</taxon>
        <taxon>metagenomes</taxon>
        <taxon>ecological metagenomes</taxon>
    </lineage>
</organism>
<dbReference type="EMBL" id="LAZR01007372">
    <property type="protein sequence ID" value="KKM85677.1"/>
    <property type="molecule type" value="Genomic_DNA"/>
</dbReference>
<dbReference type="AlphaFoldDB" id="A0A0F9NWM4"/>
<gene>
    <name evidence="2" type="ORF">LCGC14_1286590</name>
</gene>
<proteinExistence type="predicted"/>
<reference evidence="2" key="1">
    <citation type="journal article" date="2015" name="Nature">
        <title>Complex archaea that bridge the gap between prokaryotes and eukaryotes.</title>
        <authorList>
            <person name="Spang A."/>
            <person name="Saw J.H."/>
            <person name="Jorgensen S.L."/>
            <person name="Zaremba-Niedzwiedzka K."/>
            <person name="Martijn J."/>
            <person name="Lind A.E."/>
            <person name="van Eijk R."/>
            <person name="Schleper C."/>
            <person name="Guy L."/>
            <person name="Ettema T.J."/>
        </authorList>
    </citation>
    <scope>NUCLEOTIDE SEQUENCE</scope>
</reference>
<protein>
    <submittedName>
        <fullName evidence="2">Uncharacterized protein</fullName>
    </submittedName>
</protein>
<sequence length="93" mass="10862">MPETKEQQIKRIKKGGGFYTRPDLQKRVDRQKLEQETFRLSEERRKDQEAKKPKPPKPKPPKTGMQRFAESFRKAIGLGGLTDALEPKKNKKK</sequence>